<dbReference type="Proteomes" id="UP000238701">
    <property type="component" value="Unassembled WGS sequence"/>
</dbReference>
<dbReference type="EMBL" id="OMOD01000161">
    <property type="protein sequence ID" value="SPF46471.1"/>
    <property type="molecule type" value="Genomic_DNA"/>
</dbReference>
<gene>
    <name evidence="1" type="ORF">SBA1_650020</name>
</gene>
<reference evidence="2" key="1">
    <citation type="submission" date="2018-02" db="EMBL/GenBank/DDBJ databases">
        <authorList>
            <person name="Hausmann B."/>
        </authorList>
    </citation>
    <scope>NUCLEOTIDE SEQUENCE [LARGE SCALE GENOMIC DNA]</scope>
    <source>
        <strain evidence="2">Peat soil MAG SbA1</strain>
    </source>
</reference>
<evidence type="ECO:0000313" key="1">
    <source>
        <dbReference type="EMBL" id="SPF46471.1"/>
    </source>
</evidence>
<dbReference type="AlphaFoldDB" id="A0A2U3L3J8"/>
<accession>A0A2U3L3J8</accession>
<protein>
    <recommendedName>
        <fullName evidence="3">Metallothionein</fullName>
    </recommendedName>
</protein>
<organism evidence="1 2">
    <name type="scientific">Candidatus Sulfotelmatobacter kueseliae</name>
    <dbReference type="NCBI Taxonomy" id="2042962"/>
    <lineage>
        <taxon>Bacteria</taxon>
        <taxon>Pseudomonadati</taxon>
        <taxon>Acidobacteriota</taxon>
        <taxon>Terriglobia</taxon>
        <taxon>Terriglobales</taxon>
        <taxon>Candidatus Korobacteraceae</taxon>
        <taxon>Candidatus Sulfotelmatobacter</taxon>
    </lineage>
</organism>
<name>A0A2U3L3J8_9BACT</name>
<evidence type="ECO:0000313" key="2">
    <source>
        <dbReference type="Proteomes" id="UP000238701"/>
    </source>
</evidence>
<sequence>MATGPGRAKCRCAQCEKPEDACECEKFCCLCQGALDVRICADGLMYCEACRNACDYKTSD</sequence>
<evidence type="ECO:0008006" key="3">
    <source>
        <dbReference type="Google" id="ProtNLM"/>
    </source>
</evidence>
<proteinExistence type="predicted"/>